<feature type="non-terminal residue" evidence="3">
    <location>
        <position position="1"/>
    </location>
</feature>
<dbReference type="Proteomes" id="UP001432027">
    <property type="component" value="Unassembled WGS sequence"/>
</dbReference>
<evidence type="ECO:0008006" key="5">
    <source>
        <dbReference type="Google" id="ProtNLM"/>
    </source>
</evidence>
<keyword evidence="1" id="KW-1015">Disulfide bond</keyword>
<feature type="non-terminal residue" evidence="3">
    <location>
        <position position="95"/>
    </location>
</feature>
<dbReference type="PROSITE" id="PS50068">
    <property type="entry name" value="LDLRA_2"/>
    <property type="match status" value="1"/>
</dbReference>
<keyword evidence="4" id="KW-1185">Reference proteome</keyword>
<protein>
    <recommendedName>
        <fullName evidence="5">Lipoprotein receptor</fullName>
    </recommendedName>
</protein>
<dbReference type="AlphaFoldDB" id="A0AAV5SZ35"/>
<dbReference type="Gene3D" id="4.10.400.10">
    <property type="entry name" value="Low-density Lipoprotein Receptor"/>
    <property type="match status" value="1"/>
</dbReference>
<dbReference type="InterPro" id="IPR002172">
    <property type="entry name" value="LDrepeatLR_classA_rpt"/>
</dbReference>
<dbReference type="SUPFAM" id="SSF57424">
    <property type="entry name" value="LDL receptor-like module"/>
    <property type="match status" value="1"/>
</dbReference>
<accession>A0AAV5SZ35</accession>
<evidence type="ECO:0000313" key="4">
    <source>
        <dbReference type="Proteomes" id="UP001432027"/>
    </source>
</evidence>
<dbReference type="InterPro" id="IPR036055">
    <property type="entry name" value="LDL_receptor-like_sf"/>
</dbReference>
<evidence type="ECO:0000313" key="3">
    <source>
        <dbReference type="EMBL" id="GMS85350.1"/>
    </source>
</evidence>
<proteinExistence type="predicted"/>
<evidence type="ECO:0000256" key="2">
    <source>
        <dbReference type="PROSITE-ProRule" id="PRU00124"/>
    </source>
</evidence>
<sequence>YLKCMRPMNMHVARLSNINVPWRSDFTCAPGFEFRCPDSQLCLPDAFLCDGVTDCEWDVEISADEYNCTGCNNGAKMCNESGRCISSRAVCNGIV</sequence>
<dbReference type="EMBL" id="BTSX01000002">
    <property type="protein sequence ID" value="GMS85350.1"/>
    <property type="molecule type" value="Genomic_DNA"/>
</dbReference>
<name>A0AAV5SZ35_9BILA</name>
<comment type="caution">
    <text evidence="3">The sequence shown here is derived from an EMBL/GenBank/DDBJ whole genome shotgun (WGS) entry which is preliminary data.</text>
</comment>
<evidence type="ECO:0000256" key="1">
    <source>
        <dbReference type="ARBA" id="ARBA00023157"/>
    </source>
</evidence>
<organism evidence="3 4">
    <name type="scientific">Pristionchus entomophagus</name>
    <dbReference type="NCBI Taxonomy" id="358040"/>
    <lineage>
        <taxon>Eukaryota</taxon>
        <taxon>Metazoa</taxon>
        <taxon>Ecdysozoa</taxon>
        <taxon>Nematoda</taxon>
        <taxon>Chromadorea</taxon>
        <taxon>Rhabditida</taxon>
        <taxon>Rhabditina</taxon>
        <taxon>Diplogasteromorpha</taxon>
        <taxon>Diplogasteroidea</taxon>
        <taxon>Neodiplogasteridae</taxon>
        <taxon>Pristionchus</taxon>
    </lineage>
</organism>
<comment type="caution">
    <text evidence="2">Lacks conserved residue(s) required for the propagation of feature annotation.</text>
</comment>
<reference evidence="3" key="1">
    <citation type="submission" date="2023-10" db="EMBL/GenBank/DDBJ databases">
        <title>Genome assembly of Pristionchus species.</title>
        <authorList>
            <person name="Yoshida K."/>
            <person name="Sommer R.J."/>
        </authorList>
    </citation>
    <scope>NUCLEOTIDE SEQUENCE</scope>
    <source>
        <strain evidence="3">RS0144</strain>
    </source>
</reference>
<gene>
    <name evidence="3" type="ORF">PENTCL1PPCAC_7525</name>
</gene>
<dbReference type="SMART" id="SM00192">
    <property type="entry name" value="LDLa"/>
    <property type="match status" value="1"/>
</dbReference>